<proteinExistence type="predicted"/>
<gene>
    <name evidence="1" type="ORF">LCGC14_1789680</name>
</gene>
<reference evidence="1" key="1">
    <citation type="journal article" date="2015" name="Nature">
        <title>Complex archaea that bridge the gap between prokaryotes and eukaryotes.</title>
        <authorList>
            <person name="Spang A."/>
            <person name="Saw J.H."/>
            <person name="Jorgensen S.L."/>
            <person name="Zaremba-Niedzwiedzka K."/>
            <person name="Martijn J."/>
            <person name="Lind A.E."/>
            <person name="van Eijk R."/>
            <person name="Schleper C."/>
            <person name="Guy L."/>
            <person name="Ettema T.J."/>
        </authorList>
    </citation>
    <scope>NUCLEOTIDE SEQUENCE</scope>
</reference>
<protein>
    <submittedName>
        <fullName evidence="1">Uncharacterized protein</fullName>
    </submittedName>
</protein>
<dbReference type="AlphaFoldDB" id="A0A0F9JSH9"/>
<organism evidence="1">
    <name type="scientific">marine sediment metagenome</name>
    <dbReference type="NCBI Taxonomy" id="412755"/>
    <lineage>
        <taxon>unclassified sequences</taxon>
        <taxon>metagenomes</taxon>
        <taxon>ecological metagenomes</taxon>
    </lineage>
</organism>
<evidence type="ECO:0000313" key="1">
    <source>
        <dbReference type="EMBL" id="KKM01913.1"/>
    </source>
</evidence>
<dbReference type="EMBL" id="LAZR01017067">
    <property type="protein sequence ID" value="KKM01913.1"/>
    <property type="molecule type" value="Genomic_DNA"/>
</dbReference>
<comment type="caution">
    <text evidence="1">The sequence shown here is derived from an EMBL/GenBank/DDBJ whole genome shotgun (WGS) entry which is preliminary data.</text>
</comment>
<accession>A0A0F9JSH9</accession>
<name>A0A0F9JSH9_9ZZZZ</name>
<sequence>MKCSKHPKYKGIKIPKETKRFYLGCTTCWDIWHEVHPGYHENVKVGDRVEITGNIPFSLKDRKNKNGIITNINGGYHLIRPMWCNWETELYRGEFRKI</sequence>